<dbReference type="RefSeq" id="WP_289366800.1">
    <property type="nucleotide sequence ID" value="NZ_JAUCBP010000013.1"/>
</dbReference>
<evidence type="ECO:0008006" key="4">
    <source>
        <dbReference type="Google" id="ProtNLM"/>
    </source>
</evidence>
<feature type="transmembrane region" description="Helical" evidence="1">
    <location>
        <begin position="21"/>
        <end position="38"/>
    </location>
</feature>
<name>A0ABT7T0W5_9ALTE</name>
<keyword evidence="1" id="KW-0472">Membrane</keyword>
<feature type="transmembrane region" description="Helical" evidence="1">
    <location>
        <begin position="44"/>
        <end position="65"/>
    </location>
</feature>
<evidence type="ECO:0000313" key="2">
    <source>
        <dbReference type="EMBL" id="MDM7862051.1"/>
    </source>
</evidence>
<dbReference type="EMBL" id="JAUCBP010000013">
    <property type="protein sequence ID" value="MDM7862051.1"/>
    <property type="molecule type" value="Genomic_DNA"/>
</dbReference>
<keyword evidence="3" id="KW-1185">Reference proteome</keyword>
<reference evidence="2 3" key="1">
    <citation type="submission" date="2023-06" db="EMBL/GenBank/DDBJ databases">
        <title>Alteromonas sp. ASW11-36 isolated from intertidal sand.</title>
        <authorList>
            <person name="Li Y."/>
        </authorList>
    </citation>
    <scope>NUCLEOTIDE SEQUENCE [LARGE SCALE GENOMIC DNA]</scope>
    <source>
        <strain evidence="2 3">ASW11-36</strain>
    </source>
</reference>
<evidence type="ECO:0000313" key="3">
    <source>
        <dbReference type="Proteomes" id="UP001234343"/>
    </source>
</evidence>
<dbReference type="Proteomes" id="UP001234343">
    <property type="component" value="Unassembled WGS sequence"/>
</dbReference>
<keyword evidence="1" id="KW-1133">Transmembrane helix</keyword>
<protein>
    <recommendedName>
        <fullName evidence="4">2TM domain-containing protein</fullName>
    </recommendedName>
</protein>
<organism evidence="2 3">
    <name type="scientific">Alteromonas arenosi</name>
    <dbReference type="NCBI Taxonomy" id="3055817"/>
    <lineage>
        <taxon>Bacteria</taxon>
        <taxon>Pseudomonadati</taxon>
        <taxon>Pseudomonadota</taxon>
        <taxon>Gammaproteobacteria</taxon>
        <taxon>Alteromonadales</taxon>
        <taxon>Alteromonadaceae</taxon>
        <taxon>Alteromonas/Salinimonas group</taxon>
        <taxon>Alteromonas</taxon>
    </lineage>
</organism>
<keyword evidence="1" id="KW-0812">Transmembrane</keyword>
<evidence type="ECO:0000256" key="1">
    <source>
        <dbReference type="SAM" id="Phobius"/>
    </source>
</evidence>
<gene>
    <name evidence="2" type="ORF">QTP81_15715</name>
</gene>
<accession>A0ABT7T0W5</accession>
<comment type="caution">
    <text evidence="2">The sequence shown here is derived from an EMBL/GenBank/DDBJ whole genome shotgun (WGS) entry which is preliminary data.</text>
</comment>
<sequence length="91" mass="10513">MSFRNRLYRAGQNPKRSWLQFRLGMVIFVVGVLLLIASQRYLVALYWPAVGVVLSGFVVSMRGYWGIFANRFARVLEQRDANQINDPFADD</sequence>
<proteinExistence type="predicted"/>